<gene>
    <name evidence="1" type="ORF">OESDEN_20584</name>
</gene>
<dbReference type="EMBL" id="KN603378">
    <property type="protein sequence ID" value="KHJ79759.1"/>
    <property type="molecule type" value="Genomic_DNA"/>
</dbReference>
<protein>
    <submittedName>
        <fullName evidence="1">Uncharacterized protein</fullName>
    </submittedName>
</protein>
<organism evidence="1 2">
    <name type="scientific">Oesophagostomum dentatum</name>
    <name type="common">Nodular worm</name>
    <dbReference type="NCBI Taxonomy" id="61180"/>
    <lineage>
        <taxon>Eukaryota</taxon>
        <taxon>Metazoa</taxon>
        <taxon>Ecdysozoa</taxon>
        <taxon>Nematoda</taxon>
        <taxon>Chromadorea</taxon>
        <taxon>Rhabditida</taxon>
        <taxon>Rhabditina</taxon>
        <taxon>Rhabditomorpha</taxon>
        <taxon>Strongyloidea</taxon>
        <taxon>Strongylidae</taxon>
        <taxon>Oesophagostomum</taxon>
    </lineage>
</organism>
<keyword evidence="2" id="KW-1185">Reference proteome</keyword>
<dbReference type="AlphaFoldDB" id="A0A0B1S497"/>
<dbReference type="Proteomes" id="UP000053660">
    <property type="component" value="Unassembled WGS sequence"/>
</dbReference>
<accession>A0A0B1S497</accession>
<sequence>MQFLSVKTVYEQFAKKWPQNKLLMWRNLRQLRKAL</sequence>
<evidence type="ECO:0000313" key="1">
    <source>
        <dbReference type="EMBL" id="KHJ79759.1"/>
    </source>
</evidence>
<reference evidence="1 2" key="1">
    <citation type="submission" date="2014-03" db="EMBL/GenBank/DDBJ databases">
        <title>Draft genome of the hookworm Oesophagostomum dentatum.</title>
        <authorList>
            <person name="Mitreva M."/>
        </authorList>
    </citation>
    <scope>NUCLEOTIDE SEQUENCE [LARGE SCALE GENOMIC DNA]</scope>
    <source>
        <strain evidence="1 2">OD-Hann</strain>
    </source>
</reference>
<name>A0A0B1S497_OESDE</name>
<evidence type="ECO:0000313" key="2">
    <source>
        <dbReference type="Proteomes" id="UP000053660"/>
    </source>
</evidence>
<proteinExistence type="predicted"/>